<name>A0AAD3NCF4_LATJO</name>
<proteinExistence type="predicted"/>
<dbReference type="EMBL" id="BRZM01000145">
    <property type="protein sequence ID" value="GLD68689.1"/>
    <property type="molecule type" value="Genomic_DNA"/>
</dbReference>
<dbReference type="Proteomes" id="UP001279410">
    <property type="component" value="Unassembled WGS sequence"/>
</dbReference>
<dbReference type="AlphaFoldDB" id="A0AAD3NCF4"/>
<gene>
    <name evidence="3" type="ORF">AKAME5_002000200</name>
</gene>
<dbReference type="InterPro" id="IPR005108">
    <property type="entry name" value="HELP"/>
</dbReference>
<dbReference type="FunFam" id="2.130.10.10:FF:002220">
    <property type="entry name" value="EMAP-like 3"/>
    <property type="match status" value="1"/>
</dbReference>
<organism evidence="3 4">
    <name type="scientific">Lates japonicus</name>
    <name type="common">Japanese lates</name>
    <dbReference type="NCBI Taxonomy" id="270547"/>
    <lineage>
        <taxon>Eukaryota</taxon>
        <taxon>Metazoa</taxon>
        <taxon>Chordata</taxon>
        <taxon>Craniata</taxon>
        <taxon>Vertebrata</taxon>
        <taxon>Euteleostomi</taxon>
        <taxon>Actinopterygii</taxon>
        <taxon>Neopterygii</taxon>
        <taxon>Teleostei</taxon>
        <taxon>Neoteleostei</taxon>
        <taxon>Acanthomorphata</taxon>
        <taxon>Carangaria</taxon>
        <taxon>Carangaria incertae sedis</taxon>
        <taxon>Centropomidae</taxon>
        <taxon>Lates</taxon>
    </lineage>
</organism>
<accession>A0AAD3NCF4</accession>
<keyword evidence="1" id="KW-0853">WD repeat</keyword>
<dbReference type="GO" id="GO:0008017">
    <property type="term" value="F:microtubule binding"/>
    <property type="evidence" value="ECO:0007669"/>
    <property type="project" value="TreeGrafter"/>
</dbReference>
<dbReference type="InterPro" id="IPR015943">
    <property type="entry name" value="WD40/YVTN_repeat-like_dom_sf"/>
</dbReference>
<keyword evidence="2" id="KW-0677">Repeat</keyword>
<reference evidence="3" key="1">
    <citation type="submission" date="2022-08" db="EMBL/GenBank/DDBJ databases">
        <title>Genome sequencing of akame (Lates japonicus).</title>
        <authorList>
            <person name="Hashiguchi Y."/>
            <person name="Takahashi H."/>
        </authorList>
    </citation>
    <scope>NUCLEOTIDE SEQUENCE</scope>
    <source>
        <strain evidence="3">Kochi</strain>
    </source>
</reference>
<evidence type="ECO:0000256" key="1">
    <source>
        <dbReference type="ARBA" id="ARBA00022574"/>
    </source>
</evidence>
<dbReference type="InterPro" id="IPR050630">
    <property type="entry name" value="WD_repeat_EMAP"/>
</dbReference>
<dbReference type="Pfam" id="PF03451">
    <property type="entry name" value="HELP"/>
    <property type="match status" value="1"/>
</dbReference>
<evidence type="ECO:0000256" key="2">
    <source>
        <dbReference type="ARBA" id="ARBA00022737"/>
    </source>
</evidence>
<dbReference type="PANTHER" id="PTHR13720">
    <property type="entry name" value="WD-40 REPEAT PROTEIN"/>
    <property type="match status" value="1"/>
</dbReference>
<sequence>MADKTAPRCQLRLEWIHGYRGHQCRNNLYYTAGKEVVYFVAGVGVVYNTREHTQKFYLGHNDDIIRDLALPAGVRHGGPGAASGWDADLSPSWVPEFPVPLLAHLWEVSASALWCEPQLWAEVGSLALLQYQDFEHLGLGLQQDSASSWDTVTLALSPLPVTGRRQVPHHRRRGSLDERGPRRHGRLEWVASATSPASYELYRCQCAGDGVISAPADSWFPA</sequence>
<protein>
    <submittedName>
        <fullName evidence="3">Echinoderm microtubule-associated protein-like 6</fullName>
    </submittedName>
</protein>
<comment type="caution">
    <text evidence="3">The sequence shown here is derived from an EMBL/GenBank/DDBJ whole genome shotgun (WGS) entry which is preliminary data.</text>
</comment>
<keyword evidence="4" id="KW-1185">Reference proteome</keyword>
<evidence type="ECO:0000313" key="4">
    <source>
        <dbReference type="Proteomes" id="UP001279410"/>
    </source>
</evidence>
<dbReference type="PANTHER" id="PTHR13720:SF33">
    <property type="entry name" value="HELP DOMAIN-CONTAINING PROTEIN"/>
    <property type="match status" value="1"/>
</dbReference>
<dbReference type="Gene3D" id="2.130.10.10">
    <property type="entry name" value="YVTN repeat-like/Quinoprotein amine dehydrogenase"/>
    <property type="match status" value="2"/>
</dbReference>
<evidence type="ECO:0000313" key="3">
    <source>
        <dbReference type="EMBL" id="GLD68689.1"/>
    </source>
</evidence>